<feature type="transmembrane region" description="Helical" evidence="8">
    <location>
        <begin position="144"/>
        <end position="163"/>
    </location>
</feature>
<evidence type="ECO:0000313" key="11">
    <source>
        <dbReference type="Proteomes" id="UP000001628"/>
    </source>
</evidence>
<feature type="transmembrane region" description="Helical" evidence="8">
    <location>
        <begin position="398"/>
        <end position="423"/>
    </location>
</feature>
<evidence type="ECO:0000313" key="10">
    <source>
        <dbReference type="EMBL" id="EEH48808.2"/>
    </source>
</evidence>
<dbReference type="PANTHER" id="PTHR11360:SF224">
    <property type="entry name" value="MAJOR FACILITATOR SUPERFAMILY (MFS) PROFILE DOMAIN-CONTAINING PROTEIN-RELATED"/>
    <property type="match status" value="1"/>
</dbReference>
<dbReference type="PANTHER" id="PTHR11360">
    <property type="entry name" value="MONOCARBOXYLATE TRANSPORTER"/>
    <property type="match status" value="1"/>
</dbReference>
<comment type="subcellular location">
    <subcellularLocation>
        <location evidence="1">Membrane</location>
        <topology evidence="1">Multi-pass membrane protein</topology>
    </subcellularLocation>
</comment>
<dbReference type="PROSITE" id="PS50850">
    <property type="entry name" value="MFS"/>
    <property type="match status" value="1"/>
</dbReference>
<feature type="compositionally biased region" description="Basic and acidic residues" evidence="7">
    <location>
        <begin position="1"/>
        <end position="15"/>
    </location>
</feature>
<dbReference type="InterPro" id="IPR036259">
    <property type="entry name" value="MFS_trans_sf"/>
</dbReference>
<evidence type="ECO:0000256" key="1">
    <source>
        <dbReference type="ARBA" id="ARBA00004141"/>
    </source>
</evidence>
<gene>
    <name evidence="10" type="ORF">PADG_04887</name>
</gene>
<dbReference type="InterPro" id="IPR050327">
    <property type="entry name" value="Proton-linked_MCT"/>
</dbReference>
<dbReference type="VEuPathDB" id="FungiDB:PADG_04887"/>
<evidence type="ECO:0000256" key="7">
    <source>
        <dbReference type="SAM" id="MobiDB-lite"/>
    </source>
</evidence>
<comment type="similarity">
    <text evidence="2">Belongs to the major facilitator superfamily. Monocarboxylate porter (TC 2.A.1.13) family.</text>
</comment>
<evidence type="ECO:0000256" key="6">
    <source>
        <dbReference type="ARBA" id="ARBA00023136"/>
    </source>
</evidence>
<feature type="transmembrane region" description="Helical" evidence="8">
    <location>
        <begin position="435"/>
        <end position="458"/>
    </location>
</feature>
<evidence type="ECO:0000256" key="2">
    <source>
        <dbReference type="ARBA" id="ARBA00006727"/>
    </source>
</evidence>
<evidence type="ECO:0000256" key="5">
    <source>
        <dbReference type="ARBA" id="ARBA00022989"/>
    </source>
</evidence>
<evidence type="ECO:0000256" key="3">
    <source>
        <dbReference type="ARBA" id="ARBA00022448"/>
    </source>
</evidence>
<dbReference type="Pfam" id="PF07690">
    <property type="entry name" value="MFS_1"/>
    <property type="match status" value="1"/>
</dbReference>
<keyword evidence="4 8" id="KW-0812">Transmembrane</keyword>
<dbReference type="FunCoup" id="C1GB86">
    <property type="interactions" value="139"/>
</dbReference>
<dbReference type="Proteomes" id="UP000001628">
    <property type="component" value="Unassembled WGS sequence"/>
</dbReference>
<dbReference type="GeneID" id="22583915"/>
<feature type="transmembrane region" description="Helical" evidence="8">
    <location>
        <begin position="231"/>
        <end position="251"/>
    </location>
</feature>
<feature type="region of interest" description="Disordered" evidence="7">
    <location>
        <begin position="1"/>
        <end position="95"/>
    </location>
</feature>
<name>C1GB86_PARBD</name>
<keyword evidence="3" id="KW-0813">Transport</keyword>
<feature type="transmembrane region" description="Helical" evidence="8">
    <location>
        <begin position="263"/>
        <end position="283"/>
    </location>
</feature>
<dbReference type="GO" id="GO:0016020">
    <property type="term" value="C:membrane"/>
    <property type="evidence" value="ECO:0007669"/>
    <property type="project" value="UniProtKB-SubCell"/>
</dbReference>
<feature type="transmembrane region" description="Helical" evidence="8">
    <location>
        <begin position="107"/>
        <end position="132"/>
    </location>
</feature>
<dbReference type="EMBL" id="KN275961">
    <property type="protein sequence ID" value="EEH48808.2"/>
    <property type="molecule type" value="Genomic_DNA"/>
</dbReference>
<dbReference type="OrthoDB" id="5667at2759"/>
<feature type="compositionally biased region" description="Basic and acidic residues" evidence="7">
    <location>
        <begin position="47"/>
        <end position="79"/>
    </location>
</feature>
<dbReference type="AlphaFoldDB" id="C1GB86"/>
<reference evidence="10 11" key="1">
    <citation type="journal article" date="2011" name="PLoS Genet.">
        <title>Comparative genomic analysis of human fungal pathogens causing paracoccidioidomycosis.</title>
        <authorList>
            <person name="Desjardins C.A."/>
            <person name="Champion M.D."/>
            <person name="Holder J.W."/>
            <person name="Muszewska A."/>
            <person name="Goldberg J."/>
            <person name="Bailao A.M."/>
            <person name="Brigido M.M."/>
            <person name="Ferreira M.E."/>
            <person name="Garcia A.M."/>
            <person name="Grynberg M."/>
            <person name="Gujja S."/>
            <person name="Heiman D.I."/>
            <person name="Henn M.R."/>
            <person name="Kodira C.D."/>
            <person name="Leon-Narvaez H."/>
            <person name="Longo L.V."/>
            <person name="Ma L.J."/>
            <person name="Malavazi I."/>
            <person name="Matsuo A.L."/>
            <person name="Morais F.V."/>
            <person name="Pereira M."/>
            <person name="Rodriguez-Brito S."/>
            <person name="Sakthikumar S."/>
            <person name="Salem-Izacc S.M."/>
            <person name="Sykes S.M."/>
            <person name="Teixeira M.M."/>
            <person name="Vallejo M.C."/>
            <person name="Walter M.E."/>
            <person name="Yandava C."/>
            <person name="Young S."/>
            <person name="Zeng Q."/>
            <person name="Zucker J."/>
            <person name="Felipe M.S."/>
            <person name="Goldman G.H."/>
            <person name="Haas B.J."/>
            <person name="McEwen J.G."/>
            <person name="Nino-Vega G."/>
            <person name="Puccia R."/>
            <person name="San-Blas G."/>
            <person name="Soares C.M."/>
            <person name="Birren B.W."/>
            <person name="Cuomo C.A."/>
        </authorList>
    </citation>
    <scope>NUCLEOTIDE SEQUENCE [LARGE SCALE GENOMIC DNA]</scope>
    <source>
        <strain evidence="10 11">Pb18</strain>
    </source>
</reference>
<feature type="transmembrane region" description="Helical" evidence="8">
    <location>
        <begin position="304"/>
        <end position="330"/>
    </location>
</feature>
<dbReference type="HOGENOM" id="CLU_001265_1_0_1"/>
<feature type="transmembrane region" description="Helical" evidence="8">
    <location>
        <begin position="373"/>
        <end position="392"/>
    </location>
</feature>
<dbReference type="RefSeq" id="XP_010760178.1">
    <property type="nucleotide sequence ID" value="XM_010761876.1"/>
</dbReference>
<accession>C1GB86</accession>
<evidence type="ECO:0000256" key="8">
    <source>
        <dbReference type="SAM" id="Phobius"/>
    </source>
</evidence>
<protein>
    <recommendedName>
        <fullName evidence="9">Major facilitator superfamily (MFS) profile domain-containing protein</fullName>
    </recommendedName>
</protein>
<feature type="domain" description="Major facilitator superfamily (MFS) profile" evidence="9">
    <location>
        <begin position="307"/>
        <end position="497"/>
    </location>
</feature>
<dbReference type="SUPFAM" id="SSF103473">
    <property type="entry name" value="MFS general substrate transporter"/>
    <property type="match status" value="1"/>
</dbReference>
<dbReference type="InterPro" id="IPR020846">
    <property type="entry name" value="MFS_dom"/>
</dbReference>
<evidence type="ECO:0000256" key="4">
    <source>
        <dbReference type="ARBA" id="ARBA00022692"/>
    </source>
</evidence>
<sequence length="497" mass="54347">MTSTDGERSIEDRLTDGQSWNVPDRQKLWELPPSPRSSITHVLGSAHPDRRSSSGSDNRAHDGPNFQEKERRGARDVEQQKPAAEPPTDPMRDAGAYPEGGIEAWTVVFGGFCGLFVSFGWITCIGVFQDFYQNNQLKNYSPSTIAWIPSLETCMMFVVAPICGKVFDNYGPRHLLLIGTFLHVFGLMMTSISTSYYQILLAQGICSPLGAGTIFYPCINSATTWFSRRRAFALGVVASGSSVGGVIYPILVSKLVPRVGFGWTMRICAFVILALCIVVNLTVKSRIPPHPKPFKLKDFTSPFLELPFVLVAAGAWLFFFGMYLPFTFIVSFARYHGMSSHLAGYLVSILNATSTLGRTLPGYAADRFGRFNVMVITSFMNVIVVLALWIPARGNIPIILFTAIYGFTSGAFVSLGPAIVAQISDVHQVGVRTGAMFAVTSIASLTGNPIAGALVGNINHPTFWRMQVFAGVVMAAGSTSYLLARVRVVGWELMKKF</sequence>
<dbReference type="InterPro" id="IPR011701">
    <property type="entry name" value="MFS"/>
</dbReference>
<feature type="transmembrane region" description="Helical" evidence="8">
    <location>
        <begin position="175"/>
        <end position="193"/>
    </location>
</feature>
<keyword evidence="6 8" id="KW-0472">Membrane</keyword>
<dbReference type="Gene3D" id="1.20.1250.20">
    <property type="entry name" value="MFS general substrate transporter like domains"/>
    <property type="match status" value="2"/>
</dbReference>
<organism evidence="10 11">
    <name type="scientific">Paracoccidioides brasiliensis (strain Pb18)</name>
    <dbReference type="NCBI Taxonomy" id="502780"/>
    <lineage>
        <taxon>Eukaryota</taxon>
        <taxon>Fungi</taxon>
        <taxon>Dikarya</taxon>
        <taxon>Ascomycota</taxon>
        <taxon>Pezizomycotina</taxon>
        <taxon>Eurotiomycetes</taxon>
        <taxon>Eurotiomycetidae</taxon>
        <taxon>Onygenales</taxon>
        <taxon>Ajellomycetaceae</taxon>
        <taxon>Paracoccidioides</taxon>
    </lineage>
</organism>
<dbReference type="GO" id="GO:0022857">
    <property type="term" value="F:transmembrane transporter activity"/>
    <property type="evidence" value="ECO:0007669"/>
    <property type="project" value="InterPro"/>
</dbReference>
<dbReference type="OMA" id="NWAVTRI"/>
<keyword evidence="11" id="KW-1185">Reference proteome</keyword>
<keyword evidence="5 8" id="KW-1133">Transmembrane helix</keyword>
<proteinExistence type="inferred from homology"/>
<dbReference type="CDD" id="cd17352">
    <property type="entry name" value="MFS_MCT_SLC16"/>
    <property type="match status" value="1"/>
</dbReference>
<dbReference type="InParanoid" id="C1GB86"/>
<dbReference type="KEGG" id="pbn:PADG_04887"/>
<dbReference type="eggNOG" id="KOG2504">
    <property type="taxonomic scope" value="Eukaryota"/>
</dbReference>
<feature type="transmembrane region" description="Helical" evidence="8">
    <location>
        <begin position="199"/>
        <end position="219"/>
    </location>
</feature>
<feature type="transmembrane region" description="Helical" evidence="8">
    <location>
        <begin position="464"/>
        <end position="484"/>
    </location>
</feature>
<evidence type="ECO:0000259" key="9">
    <source>
        <dbReference type="PROSITE" id="PS50850"/>
    </source>
</evidence>